<accession>A0ACC3D285</accession>
<dbReference type="EMBL" id="JAWDJW010008320">
    <property type="protein sequence ID" value="KAK3060750.1"/>
    <property type="molecule type" value="Genomic_DNA"/>
</dbReference>
<sequence>MFALLATAALLILLSHSVSTEAVVDAHLDKPVSPASDLSVIPNVYDLFNISPKALITTHHLYPRDPPAEPFPDDPLTSVTGRAGLWTKHQRRGFEFYCAFYKSSKLVPQSPWNNIADLTRYGWQKAEDSPNAAELSYNFRTMCGKLGCSASNRRRVDWEHEGTWEGDNGVRNNPTKADYVNIYSPSGTNGMLVACWNRSPNSITAEILGLAVPPLSRWSDVAYLQWADQTNWFNVRRLKYVVRSSVINRETKWTLRESFERRKMGFGGFSDAKEIPIESRRDSSAQGQAILGTPNGLGVAWLLLERKQKLGKKMVKTIKVFTDDSCDTSRLSGKPVSKETYKDLRNPLDKPSFNPSQEQDEEVEVGDAPDEQTEGAADNN</sequence>
<gene>
    <name evidence="1" type="ORF">LTS18_007768</name>
</gene>
<proteinExistence type="predicted"/>
<protein>
    <submittedName>
        <fullName evidence="1">Uncharacterized protein</fullName>
    </submittedName>
</protein>
<organism evidence="1 2">
    <name type="scientific">Coniosporium uncinatum</name>
    <dbReference type="NCBI Taxonomy" id="93489"/>
    <lineage>
        <taxon>Eukaryota</taxon>
        <taxon>Fungi</taxon>
        <taxon>Dikarya</taxon>
        <taxon>Ascomycota</taxon>
        <taxon>Pezizomycotina</taxon>
        <taxon>Dothideomycetes</taxon>
        <taxon>Dothideomycetes incertae sedis</taxon>
        <taxon>Coniosporium</taxon>
    </lineage>
</organism>
<keyword evidence="2" id="KW-1185">Reference proteome</keyword>
<reference evidence="1" key="1">
    <citation type="submission" date="2024-09" db="EMBL/GenBank/DDBJ databases">
        <title>Black Yeasts Isolated from many extreme environments.</title>
        <authorList>
            <person name="Coleine C."/>
            <person name="Stajich J.E."/>
            <person name="Selbmann L."/>
        </authorList>
    </citation>
    <scope>NUCLEOTIDE SEQUENCE</scope>
    <source>
        <strain evidence="1">CCFEE 5737</strain>
    </source>
</reference>
<evidence type="ECO:0000313" key="2">
    <source>
        <dbReference type="Proteomes" id="UP001186974"/>
    </source>
</evidence>
<comment type="caution">
    <text evidence="1">The sequence shown here is derived from an EMBL/GenBank/DDBJ whole genome shotgun (WGS) entry which is preliminary data.</text>
</comment>
<dbReference type="Proteomes" id="UP001186974">
    <property type="component" value="Unassembled WGS sequence"/>
</dbReference>
<evidence type="ECO:0000313" key="1">
    <source>
        <dbReference type="EMBL" id="KAK3060750.1"/>
    </source>
</evidence>
<name>A0ACC3D285_9PEZI</name>